<accession>A0A6A4P6W2</accession>
<name>A0A6A4P6W2_LUPAL</name>
<organism evidence="1 2">
    <name type="scientific">Lupinus albus</name>
    <name type="common">White lupine</name>
    <name type="synonym">Lupinus termis</name>
    <dbReference type="NCBI Taxonomy" id="3870"/>
    <lineage>
        <taxon>Eukaryota</taxon>
        <taxon>Viridiplantae</taxon>
        <taxon>Streptophyta</taxon>
        <taxon>Embryophyta</taxon>
        <taxon>Tracheophyta</taxon>
        <taxon>Spermatophyta</taxon>
        <taxon>Magnoliopsida</taxon>
        <taxon>eudicotyledons</taxon>
        <taxon>Gunneridae</taxon>
        <taxon>Pentapetalae</taxon>
        <taxon>rosids</taxon>
        <taxon>fabids</taxon>
        <taxon>Fabales</taxon>
        <taxon>Fabaceae</taxon>
        <taxon>Papilionoideae</taxon>
        <taxon>50 kb inversion clade</taxon>
        <taxon>genistoids sensu lato</taxon>
        <taxon>core genistoids</taxon>
        <taxon>Genisteae</taxon>
        <taxon>Lupinus</taxon>
    </lineage>
</organism>
<evidence type="ECO:0000313" key="1">
    <source>
        <dbReference type="EMBL" id="KAE9597560.1"/>
    </source>
</evidence>
<dbReference type="EMBL" id="WOCE01000016">
    <property type="protein sequence ID" value="KAE9597560.1"/>
    <property type="molecule type" value="Genomic_DNA"/>
</dbReference>
<reference evidence="2" key="1">
    <citation type="journal article" date="2020" name="Nat. Commun.">
        <title>Genome sequence of the cluster root forming white lupin.</title>
        <authorList>
            <person name="Hufnagel B."/>
            <person name="Marques A."/>
            <person name="Soriano A."/>
            <person name="Marques L."/>
            <person name="Divol F."/>
            <person name="Doumas P."/>
            <person name="Sallet E."/>
            <person name="Mancinotti D."/>
            <person name="Carrere S."/>
            <person name="Marande W."/>
            <person name="Arribat S."/>
            <person name="Keller J."/>
            <person name="Huneau C."/>
            <person name="Blein T."/>
            <person name="Aime D."/>
            <person name="Laguerre M."/>
            <person name="Taylor J."/>
            <person name="Schubert V."/>
            <person name="Nelson M."/>
            <person name="Geu-Flores F."/>
            <person name="Crespi M."/>
            <person name="Gallardo-Guerrero K."/>
            <person name="Delaux P.-M."/>
            <person name="Salse J."/>
            <person name="Berges H."/>
            <person name="Guyot R."/>
            <person name="Gouzy J."/>
            <person name="Peret B."/>
        </authorList>
    </citation>
    <scope>NUCLEOTIDE SEQUENCE [LARGE SCALE GENOMIC DNA]</scope>
    <source>
        <strain evidence="2">cv. Amiga</strain>
    </source>
</reference>
<sequence length="84" mass="9764">MKNRMYFSMTGKLQLVGHCSHSTNHLIGTIKSCSQLSKRSRSQGFEFVRLYLQINPIPFLKFYLPPMLVSLFLHLILCFQQIVS</sequence>
<gene>
    <name evidence="1" type="ORF">Lalb_Chr16g0387831</name>
</gene>
<proteinExistence type="predicted"/>
<dbReference type="AlphaFoldDB" id="A0A6A4P6W2"/>
<comment type="caution">
    <text evidence="1">The sequence shown here is derived from an EMBL/GenBank/DDBJ whole genome shotgun (WGS) entry which is preliminary data.</text>
</comment>
<keyword evidence="2" id="KW-1185">Reference proteome</keyword>
<evidence type="ECO:0000313" key="2">
    <source>
        <dbReference type="Proteomes" id="UP000447434"/>
    </source>
</evidence>
<protein>
    <submittedName>
        <fullName evidence="1">Uncharacterized protein</fullName>
    </submittedName>
</protein>
<dbReference type="Proteomes" id="UP000447434">
    <property type="component" value="Chromosome 16"/>
</dbReference>